<dbReference type="PANTHER" id="PTHR20982">
    <property type="entry name" value="RIBOSOME RECYCLING FACTOR"/>
    <property type="match status" value="1"/>
</dbReference>
<dbReference type="InterPro" id="IPR036191">
    <property type="entry name" value="RRF_sf"/>
</dbReference>
<dbReference type="SUPFAM" id="SSF55194">
    <property type="entry name" value="Ribosome recycling factor, RRF"/>
    <property type="match status" value="1"/>
</dbReference>
<dbReference type="RefSeq" id="WP_088561417.1">
    <property type="nucleotide sequence ID" value="NZ_FYEH01000006.1"/>
</dbReference>
<accession>A0A212R777</accession>
<organism evidence="8 9">
    <name type="scientific">Arboricoccus pini</name>
    <dbReference type="NCBI Taxonomy" id="1963835"/>
    <lineage>
        <taxon>Bacteria</taxon>
        <taxon>Pseudomonadati</taxon>
        <taxon>Pseudomonadota</taxon>
        <taxon>Alphaproteobacteria</taxon>
        <taxon>Geminicoccales</taxon>
        <taxon>Geminicoccaceae</taxon>
        <taxon>Arboricoccus</taxon>
    </lineage>
</organism>
<dbReference type="HAMAP" id="MF_00040">
    <property type="entry name" value="RRF"/>
    <property type="match status" value="1"/>
</dbReference>
<dbReference type="FunFam" id="1.10.132.20:FF:000001">
    <property type="entry name" value="Ribosome-recycling factor"/>
    <property type="match status" value="1"/>
</dbReference>
<dbReference type="InterPro" id="IPR023584">
    <property type="entry name" value="Ribosome_recyc_fac_dom"/>
</dbReference>
<evidence type="ECO:0000313" key="9">
    <source>
        <dbReference type="Proteomes" id="UP000197065"/>
    </source>
</evidence>
<gene>
    <name evidence="6" type="primary">frr</name>
    <name evidence="8" type="ORF">SAMN07250955_106112</name>
</gene>
<dbReference type="GO" id="GO:0005829">
    <property type="term" value="C:cytosol"/>
    <property type="evidence" value="ECO:0007669"/>
    <property type="project" value="GOC"/>
</dbReference>
<reference evidence="8 9" key="1">
    <citation type="submission" date="2017-06" db="EMBL/GenBank/DDBJ databases">
        <authorList>
            <person name="Kim H.J."/>
            <person name="Triplett B.A."/>
        </authorList>
    </citation>
    <scope>NUCLEOTIDE SEQUENCE [LARGE SCALE GENOMIC DNA]</scope>
    <source>
        <strain evidence="8 9">B29T1</strain>
    </source>
</reference>
<evidence type="ECO:0000256" key="5">
    <source>
        <dbReference type="ARBA" id="ARBA00025050"/>
    </source>
</evidence>
<comment type="function">
    <text evidence="5 6">Responsible for the release of ribosomes from messenger RNA at the termination of protein biosynthesis. May increase the efficiency of translation by recycling ribosomes from one round of translation to another.</text>
</comment>
<dbReference type="NCBIfam" id="TIGR00496">
    <property type="entry name" value="frr"/>
    <property type="match status" value="1"/>
</dbReference>
<evidence type="ECO:0000256" key="6">
    <source>
        <dbReference type="HAMAP-Rule" id="MF_00040"/>
    </source>
</evidence>
<evidence type="ECO:0000256" key="3">
    <source>
        <dbReference type="ARBA" id="ARBA00022490"/>
    </source>
</evidence>
<dbReference type="OrthoDB" id="9804006at2"/>
<proteinExistence type="inferred from homology"/>
<dbReference type="Proteomes" id="UP000197065">
    <property type="component" value="Unassembled WGS sequence"/>
</dbReference>
<comment type="similarity">
    <text evidence="2 6">Belongs to the RRF family.</text>
</comment>
<dbReference type="CDD" id="cd00520">
    <property type="entry name" value="RRF"/>
    <property type="match status" value="1"/>
</dbReference>
<name>A0A212R777_9PROT</name>
<dbReference type="Gene3D" id="3.30.1360.40">
    <property type="match status" value="1"/>
</dbReference>
<dbReference type="FunFam" id="3.30.1360.40:FF:000001">
    <property type="entry name" value="Ribosome-recycling factor"/>
    <property type="match status" value="1"/>
</dbReference>
<keyword evidence="3 6" id="KW-0963">Cytoplasm</keyword>
<comment type="subcellular location">
    <subcellularLocation>
        <location evidence="1 6">Cytoplasm</location>
    </subcellularLocation>
</comment>
<feature type="domain" description="Ribosome recycling factor" evidence="7">
    <location>
        <begin position="22"/>
        <end position="185"/>
    </location>
</feature>
<dbReference type="InterPro" id="IPR002661">
    <property type="entry name" value="Ribosome_recyc_fac"/>
</dbReference>
<keyword evidence="4 6" id="KW-0648">Protein biosynthesis</keyword>
<evidence type="ECO:0000256" key="2">
    <source>
        <dbReference type="ARBA" id="ARBA00005912"/>
    </source>
</evidence>
<evidence type="ECO:0000256" key="4">
    <source>
        <dbReference type="ARBA" id="ARBA00022917"/>
    </source>
</evidence>
<sequence length="187" mass="20627">MSDGDVKIDDYSKRMEGAVEVLRKELQGLRTGRASASLLDPITVEVYGADMPLNQVATINVPEPRMLSVQVWDRNNAKAVEKAIRSAGLGLNPAAEGTLIRVPLPELTQERRTELVKVAHKYAEQARVAVRNVRRDAMDALKKMEKDGDLSQDEHKLWADEIQGLTDKTIGGINELAAGKEKDILTV</sequence>
<dbReference type="Gene3D" id="1.10.132.20">
    <property type="entry name" value="Ribosome-recycling factor"/>
    <property type="match status" value="1"/>
</dbReference>
<keyword evidence="9" id="KW-1185">Reference proteome</keyword>
<dbReference type="PANTHER" id="PTHR20982:SF3">
    <property type="entry name" value="MITOCHONDRIAL RIBOSOME RECYCLING FACTOR PSEUDO 1"/>
    <property type="match status" value="1"/>
</dbReference>
<dbReference type="GO" id="GO:0043023">
    <property type="term" value="F:ribosomal large subunit binding"/>
    <property type="evidence" value="ECO:0007669"/>
    <property type="project" value="TreeGrafter"/>
</dbReference>
<protein>
    <recommendedName>
        <fullName evidence="6">Ribosome-recycling factor</fullName>
        <shortName evidence="6">RRF</shortName>
    </recommendedName>
    <alternativeName>
        <fullName evidence="6">Ribosome-releasing factor</fullName>
    </alternativeName>
</protein>
<dbReference type="EMBL" id="FYEH01000006">
    <property type="protein sequence ID" value="SNB68007.1"/>
    <property type="molecule type" value="Genomic_DNA"/>
</dbReference>
<dbReference type="GO" id="GO:0002184">
    <property type="term" value="P:cytoplasmic translational termination"/>
    <property type="evidence" value="ECO:0007669"/>
    <property type="project" value="TreeGrafter"/>
</dbReference>
<dbReference type="Pfam" id="PF01765">
    <property type="entry name" value="RRF"/>
    <property type="match status" value="1"/>
</dbReference>
<dbReference type="AlphaFoldDB" id="A0A212R777"/>
<evidence type="ECO:0000259" key="7">
    <source>
        <dbReference type="Pfam" id="PF01765"/>
    </source>
</evidence>
<evidence type="ECO:0000313" key="8">
    <source>
        <dbReference type="EMBL" id="SNB68007.1"/>
    </source>
</evidence>
<evidence type="ECO:0000256" key="1">
    <source>
        <dbReference type="ARBA" id="ARBA00004496"/>
    </source>
</evidence>